<feature type="compositionally biased region" description="Basic and acidic residues" evidence="1">
    <location>
        <begin position="41"/>
        <end position="62"/>
    </location>
</feature>
<evidence type="ECO:0000313" key="2">
    <source>
        <dbReference type="EMBL" id="KDN63003.1"/>
    </source>
</evidence>
<feature type="region of interest" description="Disordered" evidence="1">
    <location>
        <begin position="1"/>
        <end position="65"/>
    </location>
</feature>
<keyword evidence="3" id="KW-1185">Reference proteome</keyword>
<proteinExistence type="predicted"/>
<sequence length="116" mass="12183">MVASPLPRAGADAGRLTKDDPASPRCPDRETGAHVGSDINPQDRTERDQVRSPHLSKTEIDVAHPSPPLAISISTVRYDGAASAAMRAFTGLAATSETRHVPTVVSAFLPCPEDLG</sequence>
<feature type="compositionally biased region" description="Basic and acidic residues" evidence="1">
    <location>
        <begin position="15"/>
        <end position="32"/>
    </location>
</feature>
<dbReference type="Proteomes" id="UP000027238">
    <property type="component" value="Unassembled WGS sequence"/>
</dbReference>
<gene>
    <name evidence="2" type="ORF">CSUB01_09539</name>
</gene>
<evidence type="ECO:0000256" key="1">
    <source>
        <dbReference type="SAM" id="MobiDB-lite"/>
    </source>
</evidence>
<protein>
    <submittedName>
        <fullName evidence="2">Uncharacterized protein</fullName>
    </submittedName>
</protein>
<dbReference type="EMBL" id="JMSE01001274">
    <property type="protein sequence ID" value="KDN63003.1"/>
    <property type="molecule type" value="Genomic_DNA"/>
</dbReference>
<dbReference type="AlphaFoldDB" id="A0A066X1I1"/>
<dbReference type="HOGENOM" id="CLU_2096744_0_0_1"/>
<organism evidence="2 3">
    <name type="scientific">Colletotrichum sublineola</name>
    <name type="common">Sorghum anthracnose fungus</name>
    <dbReference type="NCBI Taxonomy" id="1173701"/>
    <lineage>
        <taxon>Eukaryota</taxon>
        <taxon>Fungi</taxon>
        <taxon>Dikarya</taxon>
        <taxon>Ascomycota</taxon>
        <taxon>Pezizomycotina</taxon>
        <taxon>Sordariomycetes</taxon>
        <taxon>Hypocreomycetidae</taxon>
        <taxon>Glomerellales</taxon>
        <taxon>Glomerellaceae</taxon>
        <taxon>Colletotrichum</taxon>
        <taxon>Colletotrichum graminicola species complex</taxon>
    </lineage>
</organism>
<evidence type="ECO:0000313" key="3">
    <source>
        <dbReference type="Proteomes" id="UP000027238"/>
    </source>
</evidence>
<comment type="caution">
    <text evidence="2">The sequence shown here is derived from an EMBL/GenBank/DDBJ whole genome shotgun (WGS) entry which is preliminary data.</text>
</comment>
<accession>A0A066X1I1</accession>
<reference evidence="3" key="1">
    <citation type="journal article" date="2014" name="Genome Announc.">
        <title>Draft genome sequence of Colletotrichum sublineola, a destructive pathogen of cultivated sorghum.</title>
        <authorList>
            <person name="Baroncelli R."/>
            <person name="Sanz-Martin J.M."/>
            <person name="Rech G.E."/>
            <person name="Sukno S.A."/>
            <person name="Thon M.R."/>
        </authorList>
    </citation>
    <scope>NUCLEOTIDE SEQUENCE [LARGE SCALE GENOMIC DNA]</scope>
    <source>
        <strain evidence="3">TX430BB</strain>
    </source>
</reference>
<name>A0A066X1I1_COLSU</name>